<evidence type="ECO:0000313" key="3">
    <source>
        <dbReference type="Proteomes" id="UP001499979"/>
    </source>
</evidence>
<feature type="transmembrane region" description="Helical" evidence="1">
    <location>
        <begin position="12"/>
        <end position="33"/>
    </location>
</feature>
<evidence type="ECO:0000313" key="2">
    <source>
        <dbReference type="EMBL" id="GAA1134076.1"/>
    </source>
</evidence>
<gene>
    <name evidence="2" type="ORF">GCM10009606_12790</name>
</gene>
<organism evidence="2 3">
    <name type="scientific">Nocardioides aquiterrae</name>
    <dbReference type="NCBI Taxonomy" id="203799"/>
    <lineage>
        <taxon>Bacteria</taxon>
        <taxon>Bacillati</taxon>
        <taxon>Actinomycetota</taxon>
        <taxon>Actinomycetes</taxon>
        <taxon>Propionibacteriales</taxon>
        <taxon>Nocardioidaceae</taxon>
        <taxon>Nocardioides</taxon>
    </lineage>
</organism>
<comment type="caution">
    <text evidence="2">The sequence shown here is derived from an EMBL/GenBank/DDBJ whole genome shotgun (WGS) entry which is preliminary data.</text>
</comment>
<accession>A0ABN1UDG8</accession>
<feature type="transmembrane region" description="Helical" evidence="1">
    <location>
        <begin position="39"/>
        <end position="61"/>
    </location>
</feature>
<keyword evidence="1" id="KW-0812">Transmembrane</keyword>
<proteinExistence type="predicted"/>
<dbReference type="EMBL" id="BAAAJE010000005">
    <property type="protein sequence ID" value="GAA1134076.1"/>
    <property type="molecule type" value="Genomic_DNA"/>
</dbReference>
<name>A0ABN1UDG8_9ACTN</name>
<sequence>MKIQGRYEPSVGVWYAITGVCLFSVGGLMLLHSDGTGEALAAGGLAATAAGCYLVVTGAIARGMQIARLGARGSDESAAHLDEGGPGRQ</sequence>
<evidence type="ECO:0008006" key="4">
    <source>
        <dbReference type="Google" id="ProtNLM"/>
    </source>
</evidence>
<protein>
    <recommendedName>
        <fullName evidence="4">YiaAB two helix domain-containing protein</fullName>
    </recommendedName>
</protein>
<keyword evidence="1" id="KW-1133">Transmembrane helix</keyword>
<evidence type="ECO:0000256" key="1">
    <source>
        <dbReference type="SAM" id="Phobius"/>
    </source>
</evidence>
<dbReference type="RefSeq" id="WP_343906649.1">
    <property type="nucleotide sequence ID" value="NZ_BAAAJE010000005.1"/>
</dbReference>
<keyword evidence="1" id="KW-0472">Membrane</keyword>
<reference evidence="2 3" key="1">
    <citation type="journal article" date="2019" name="Int. J. Syst. Evol. Microbiol.">
        <title>The Global Catalogue of Microorganisms (GCM) 10K type strain sequencing project: providing services to taxonomists for standard genome sequencing and annotation.</title>
        <authorList>
            <consortium name="The Broad Institute Genomics Platform"/>
            <consortium name="The Broad Institute Genome Sequencing Center for Infectious Disease"/>
            <person name="Wu L."/>
            <person name="Ma J."/>
        </authorList>
    </citation>
    <scope>NUCLEOTIDE SEQUENCE [LARGE SCALE GENOMIC DNA]</scope>
    <source>
        <strain evidence="2 3">JCM 11813</strain>
    </source>
</reference>
<dbReference type="Proteomes" id="UP001499979">
    <property type="component" value="Unassembled WGS sequence"/>
</dbReference>
<keyword evidence="3" id="KW-1185">Reference proteome</keyword>